<dbReference type="OrthoDB" id="302770at2759"/>
<reference evidence="1 2" key="1">
    <citation type="submission" date="2016-06" db="EMBL/GenBank/DDBJ databases">
        <title>The Draft Genome Sequence and Annotation of the Desert Woodrat Neotoma lepida.</title>
        <authorList>
            <person name="Campbell M."/>
            <person name="Oakeson K.F."/>
            <person name="Yandell M."/>
            <person name="Halpert J.R."/>
            <person name="Dearing D."/>
        </authorList>
    </citation>
    <scope>NUCLEOTIDE SEQUENCE [LARGE SCALE GENOMIC DNA]</scope>
    <source>
        <strain evidence="1">417</strain>
        <tissue evidence="1">Liver</tissue>
    </source>
</reference>
<dbReference type="STRING" id="56216.A0A1A6HGX9"/>
<sequence>MGVEGDLVKVLQEFGLISYAVVMPRERQTLCEFEDMMDCGAVNKASINLIPIADYHLRWNSGNSRDLNSTSKNILKPV</sequence>
<dbReference type="AlphaFoldDB" id="A0A1A6HGX9"/>
<keyword evidence="2" id="KW-1185">Reference proteome</keyword>
<organism evidence="1 2">
    <name type="scientific">Neotoma lepida</name>
    <name type="common">Desert woodrat</name>
    <dbReference type="NCBI Taxonomy" id="56216"/>
    <lineage>
        <taxon>Eukaryota</taxon>
        <taxon>Metazoa</taxon>
        <taxon>Chordata</taxon>
        <taxon>Craniata</taxon>
        <taxon>Vertebrata</taxon>
        <taxon>Euteleostomi</taxon>
        <taxon>Mammalia</taxon>
        <taxon>Eutheria</taxon>
        <taxon>Euarchontoglires</taxon>
        <taxon>Glires</taxon>
        <taxon>Rodentia</taxon>
        <taxon>Myomorpha</taxon>
        <taxon>Muroidea</taxon>
        <taxon>Cricetidae</taxon>
        <taxon>Neotominae</taxon>
        <taxon>Neotoma</taxon>
    </lineage>
</organism>
<dbReference type="Proteomes" id="UP000092124">
    <property type="component" value="Unassembled WGS sequence"/>
</dbReference>
<proteinExistence type="predicted"/>
<evidence type="ECO:0000313" key="1">
    <source>
        <dbReference type="EMBL" id="OBS77818.1"/>
    </source>
</evidence>
<name>A0A1A6HGX9_NEOLE</name>
<dbReference type="EMBL" id="LZPO01027836">
    <property type="protein sequence ID" value="OBS77818.1"/>
    <property type="molecule type" value="Genomic_DNA"/>
</dbReference>
<protein>
    <submittedName>
        <fullName evidence="1">Uncharacterized protein</fullName>
    </submittedName>
</protein>
<evidence type="ECO:0000313" key="2">
    <source>
        <dbReference type="Proteomes" id="UP000092124"/>
    </source>
</evidence>
<gene>
    <name evidence="1" type="ORF">A6R68_19792</name>
</gene>
<comment type="caution">
    <text evidence="1">The sequence shown here is derived from an EMBL/GenBank/DDBJ whole genome shotgun (WGS) entry which is preliminary data.</text>
</comment>
<accession>A0A1A6HGX9</accession>